<dbReference type="OrthoDB" id="3189033at2759"/>
<accession>A0A9Q3BEA5</accession>
<organism evidence="2 3">
    <name type="scientific">Austropuccinia psidii MF-1</name>
    <dbReference type="NCBI Taxonomy" id="1389203"/>
    <lineage>
        <taxon>Eukaryota</taxon>
        <taxon>Fungi</taxon>
        <taxon>Dikarya</taxon>
        <taxon>Basidiomycota</taxon>
        <taxon>Pucciniomycotina</taxon>
        <taxon>Pucciniomycetes</taxon>
        <taxon>Pucciniales</taxon>
        <taxon>Sphaerophragmiaceae</taxon>
        <taxon>Austropuccinia</taxon>
    </lineage>
</organism>
<sequence>MLLAPEQLHVSMEPCTRCCVLPLELLEFYLVWTLESDFSHEMLTEDWIIGLYPNQGRLIDPLSVFSNERAQIVTVGELLEATPNCGLTVAGRRRSDLKMSLAIGLDDVFAVVSSGRARRRFLQSRCRLAAEGTGVKHRLSLDFDEIHPGFTHHRPIKSDKKTWNLPSRAPSGEYGVSNHGDAQARTTDLSLIRVLGAHSWRKRLQHKEHRRWRTDKLADCACCTAQVGLDLTRLRKLNAVERSEQQQTNGSASQMRGTGVLLQSSLLSSPRSIPTNLLSPRICPNCPEQPSIMASAPQDVYYNLSELPSLIFLIPFPKPGGHHQTTEKSPSFLLYTFPRALYQKPMTDPVTGKRGKEKLVKKLERKWQEEVKQGEEIKRGEHPNAGAWKKSKGLIARNAAAAIKLMPSNAMEALGRLPPKHKLGQVKILYQDPSDNIPGLNVTHFTENQLKDRFIEMLIEAKRKAWAKMIISGVLLPATLAIDIFVIVPLFLFEINLAYFSLQLNGARKANNLTPSKQKSQSSPPSSQFAHEEASTVAKSLFSFHVAQPRTFNRTVEHLYNLCSKIDNRKFPSVLSIPPLNYAIDTSIVTDLITEFKKRLPSSVLDRHLLDEKRLAEDLDRALKKAAKQYVATLK</sequence>
<evidence type="ECO:0000313" key="2">
    <source>
        <dbReference type="EMBL" id="MBW0463874.1"/>
    </source>
</evidence>
<name>A0A9Q3BEA5_9BASI</name>
<feature type="transmembrane region" description="Helical" evidence="1">
    <location>
        <begin position="469"/>
        <end position="493"/>
    </location>
</feature>
<keyword evidence="3" id="KW-1185">Reference proteome</keyword>
<dbReference type="AlphaFoldDB" id="A0A9Q3BEA5"/>
<gene>
    <name evidence="2" type="ORF">O181_003589</name>
</gene>
<protein>
    <submittedName>
        <fullName evidence="2">Uncharacterized protein</fullName>
    </submittedName>
</protein>
<proteinExistence type="predicted"/>
<comment type="caution">
    <text evidence="2">The sequence shown here is derived from an EMBL/GenBank/DDBJ whole genome shotgun (WGS) entry which is preliminary data.</text>
</comment>
<keyword evidence="1" id="KW-0472">Membrane</keyword>
<dbReference type="Proteomes" id="UP000765509">
    <property type="component" value="Unassembled WGS sequence"/>
</dbReference>
<keyword evidence="1" id="KW-0812">Transmembrane</keyword>
<evidence type="ECO:0000313" key="3">
    <source>
        <dbReference type="Proteomes" id="UP000765509"/>
    </source>
</evidence>
<evidence type="ECO:0000256" key="1">
    <source>
        <dbReference type="SAM" id="Phobius"/>
    </source>
</evidence>
<keyword evidence="1" id="KW-1133">Transmembrane helix</keyword>
<dbReference type="EMBL" id="AVOT02000645">
    <property type="protein sequence ID" value="MBW0463874.1"/>
    <property type="molecule type" value="Genomic_DNA"/>
</dbReference>
<reference evidence="2" key="1">
    <citation type="submission" date="2021-03" db="EMBL/GenBank/DDBJ databases">
        <title>Draft genome sequence of rust myrtle Austropuccinia psidii MF-1, a brazilian biotype.</title>
        <authorList>
            <person name="Quecine M.C."/>
            <person name="Pachon D.M.R."/>
            <person name="Bonatelli M.L."/>
            <person name="Correr F.H."/>
            <person name="Franceschini L.M."/>
            <person name="Leite T.F."/>
            <person name="Margarido G.R.A."/>
            <person name="Almeida C.A."/>
            <person name="Ferrarezi J.A."/>
            <person name="Labate C.A."/>
        </authorList>
    </citation>
    <scope>NUCLEOTIDE SEQUENCE</scope>
    <source>
        <strain evidence="2">MF-1</strain>
    </source>
</reference>